<gene>
    <name evidence="2" type="ORF">SHALO_3012</name>
</gene>
<reference evidence="3" key="1">
    <citation type="submission" date="2016-08" db="EMBL/GenBank/DDBJ databases">
        <title>Complete genome sequence of the organohalide-respiring Epsilonproteobacterium Sulfurospirillum halorespirans.</title>
        <authorList>
            <person name="Goris T."/>
            <person name="Zimmermann J."/>
            <person name="Schenz B."/>
            <person name="Lemos M."/>
            <person name="Hackermueller J."/>
            <person name="Diekert G."/>
        </authorList>
    </citation>
    <scope>NUCLEOTIDE SEQUENCE [LARGE SCALE GENOMIC DNA]</scope>
    <source>
        <strain>DSM 13726</strain>
        <strain evidence="3">PCE-M2</strain>
    </source>
</reference>
<dbReference type="Proteomes" id="UP000094609">
    <property type="component" value="Chromosome"/>
</dbReference>
<dbReference type="PATRIC" id="fig|1193502.14.peg.3045"/>
<keyword evidence="1" id="KW-0472">Membrane</keyword>
<evidence type="ECO:0008006" key="4">
    <source>
        <dbReference type="Google" id="ProtNLM"/>
    </source>
</evidence>
<keyword evidence="1" id="KW-1133">Transmembrane helix</keyword>
<dbReference type="STRING" id="1193502.SHALO_3012"/>
<feature type="transmembrane region" description="Helical" evidence="1">
    <location>
        <begin position="37"/>
        <end position="55"/>
    </location>
</feature>
<keyword evidence="1" id="KW-0812">Transmembrane</keyword>
<evidence type="ECO:0000313" key="3">
    <source>
        <dbReference type="Proteomes" id="UP000094609"/>
    </source>
</evidence>
<dbReference type="KEGG" id="shal:SHALO_3012"/>
<evidence type="ECO:0000313" key="2">
    <source>
        <dbReference type="EMBL" id="AOO66759.1"/>
    </source>
</evidence>
<dbReference type="RefSeq" id="WP_084010997.1">
    <property type="nucleotide sequence ID" value="NZ_CP017111.1"/>
</dbReference>
<dbReference type="EMBL" id="CP017111">
    <property type="protein sequence ID" value="AOO66759.1"/>
    <property type="molecule type" value="Genomic_DNA"/>
</dbReference>
<proteinExistence type="predicted"/>
<dbReference type="AlphaFoldDB" id="A0A1D7TP42"/>
<evidence type="ECO:0000256" key="1">
    <source>
        <dbReference type="SAM" id="Phobius"/>
    </source>
</evidence>
<name>A0A1D7TP42_9BACT</name>
<feature type="transmembrane region" description="Helical" evidence="1">
    <location>
        <begin position="61"/>
        <end position="79"/>
    </location>
</feature>
<dbReference type="InterPro" id="IPR021484">
    <property type="entry name" value="DUF3137"/>
</dbReference>
<protein>
    <recommendedName>
        <fullName evidence="4">Galanin</fullName>
    </recommendedName>
</protein>
<organism evidence="2 3">
    <name type="scientific">Sulfurospirillum halorespirans DSM 13726</name>
    <dbReference type="NCBI Taxonomy" id="1193502"/>
    <lineage>
        <taxon>Bacteria</taxon>
        <taxon>Pseudomonadati</taxon>
        <taxon>Campylobacterota</taxon>
        <taxon>Epsilonproteobacteria</taxon>
        <taxon>Campylobacterales</taxon>
        <taxon>Sulfurospirillaceae</taxon>
        <taxon>Sulfurospirillum</taxon>
    </lineage>
</organism>
<keyword evidence="3" id="KW-1185">Reference proteome</keyword>
<dbReference type="Pfam" id="PF11335">
    <property type="entry name" value="DUF3137"/>
    <property type="match status" value="1"/>
</dbReference>
<accession>A0A1D7TP42</accession>
<sequence length="322" mass="37578">MKPRLASLLDYYYESMYPTLQALEEKRLTILSSLKKAALMLVFLGTVLFFVLSRTNVFTPLHAFLLSAMSGFLIFMFIYRHERAGYDSLFKDLVIEKMIHFLDPSLIYTKMDSIDEREYERSELFSEAYDRFSGKDLVCGEIEGVKVRFCDLHVEKKVRTKNGKEEWSDIFSGLFFVADFNKTFHAKVVVLPDVAERSLGILGTWLQGVNPSRGELIKLDHVAFEKLFVVYGDDQIESRYILSHALMERIVAFHQKIDKPLYLSFVDSKLFLALHYTKPLFEPILTRSLLEFESIKAYFELLTMITNIVTEFKLNEKLWSKR</sequence>